<protein>
    <submittedName>
        <fullName evidence="1">Uncharacterized protein</fullName>
    </submittedName>
</protein>
<proteinExistence type="predicted"/>
<dbReference type="EMBL" id="DXBO01000048">
    <property type="protein sequence ID" value="HIZ47816.1"/>
    <property type="molecule type" value="Genomic_DNA"/>
</dbReference>
<sequence>VVRHLHGSAYYTRAGALLSRENAVSVSNASAGVPAPDLGRHGLVWLRDTLLPIYNKVPGRCRGLKAHRERQIDKEKYLKKLR</sequence>
<gene>
    <name evidence="1" type="ORF">H9810_03745</name>
</gene>
<dbReference type="Proteomes" id="UP000824031">
    <property type="component" value="Unassembled WGS sequence"/>
</dbReference>
<name>A0A9D2F2L2_9FIRM</name>
<feature type="non-terminal residue" evidence="1">
    <location>
        <position position="1"/>
    </location>
</feature>
<comment type="caution">
    <text evidence="1">The sequence shown here is derived from an EMBL/GenBank/DDBJ whole genome shotgun (WGS) entry which is preliminary data.</text>
</comment>
<evidence type="ECO:0000313" key="2">
    <source>
        <dbReference type="Proteomes" id="UP000824031"/>
    </source>
</evidence>
<organism evidence="1 2">
    <name type="scientific">Candidatus Gemmiger excrementavium</name>
    <dbReference type="NCBI Taxonomy" id="2838608"/>
    <lineage>
        <taxon>Bacteria</taxon>
        <taxon>Bacillati</taxon>
        <taxon>Bacillota</taxon>
        <taxon>Clostridia</taxon>
        <taxon>Eubacteriales</taxon>
        <taxon>Gemmiger</taxon>
    </lineage>
</organism>
<accession>A0A9D2F2L2</accession>
<reference evidence="1" key="1">
    <citation type="journal article" date="2021" name="PeerJ">
        <title>Extensive microbial diversity within the chicken gut microbiome revealed by metagenomics and culture.</title>
        <authorList>
            <person name="Gilroy R."/>
            <person name="Ravi A."/>
            <person name="Getino M."/>
            <person name="Pursley I."/>
            <person name="Horton D.L."/>
            <person name="Alikhan N.F."/>
            <person name="Baker D."/>
            <person name="Gharbi K."/>
            <person name="Hall N."/>
            <person name="Watson M."/>
            <person name="Adriaenssens E.M."/>
            <person name="Foster-Nyarko E."/>
            <person name="Jarju S."/>
            <person name="Secka A."/>
            <person name="Antonio M."/>
            <person name="Oren A."/>
            <person name="Chaudhuri R.R."/>
            <person name="La Ragione R."/>
            <person name="Hildebrand F."/>
            <person name="Pallen M.J."/>
        </authorList>
    </citation>
    <scope>NUCLEOTIDE SEQUENCE</scope>
    <source>
        <strain evidence="1">3436</strain>
    </source>
</reference>
<evidence type="ECO:0000313" key="1">
    <source>
        <dbReference type="EMBL" id="HIZ47816.1"/>
    </source>
</evidence>
<reference evidence="1" key="2">
    <citation type="submission" date="2021-04" db="EMBL/GenBank/DDBJ databases">
        <authorList>
            <person name="Gilroy R."/>
        </authorList>
    </citation>
    <scope>NUCLEOTIDE SEQUENCE</scope>
    <source>
        <strain evidence="1">3436</strain>
    </source>
</reference>
<dbReference type="AlphaFoldDB" id="A0A9D2F2L2"/>